<dbReference type="HOGENOM" id="CLU_1088292_0_0_2"/>
<reference evidence="3" key="2">
    <citation type="journal article" date="2010" name="Stand. Genomic Sci.">
        <title>Complete genome sequence of Vulcanisaeta distributa type strain (IC-017T).</title>
        <authorList>
            <person name="Mavromatis K."/>
            <person name="Sikorski J."/>
            <person name="Pabst E."/>
            <person name="Teshima H."/>
            <person name="Lapidus A."/>
            <person name="Lucas S."/>
            <person name="Nolan M."/>
            <person name="Glavina Del Rio T."/>
            <person name="Cheng J."/>
            <person name="Bruce D."/>
            <person name="Goodwin L."/>
            <person name="Pitluck S."/>
            <person name="Liolios K."/>
            <person name="Ivanova N."/>
            <person name="Mikhailova N."/>
            <person name="Pati A."/>
            <person name="Chen A."/>
            <person name="Palaniappan K."/>
            <person name="Land M."/>
            <person name="Hauser L."/>
            <person name="Chang Y."/>
            <person name="Jeffries C."/>
            <person name="Rohde M."/>
            <person name="Spring S."/>
            <person name="Goker M."/>
            <person name="Wirth R."/>
            <person name="Woyke T."/>
            <person name="Bristow J."/>
            <person name="Eisen J."/>
            <person name="Markowitz V."/>
            <person name="Hugenholtz P."/>
            <person name="Klenk H."/>
            <person name="Kyrpides N."/>
        </authorList>
    </citation>
    <scope>NUCLEOTIDE SEQUENCE [LARGE SCALE GENOMIC DNA]</scope>
    <source>
        <strain evidence="3">DSM 14429 / JCM 11212 / NBRC 100878 / IC-017</strain>
    </source>
</reference>
<accession>E1QQX6</accession>
<gene>
    <name evidence="2" type="ordered locus">Vdis_1159</name>
</gene>
<dbReference type="EMBL" id="CP002100">
    <property type="protein sequence ID" value="ADN50546.1"/>
    <property type="molecule type" value="Genomic_DNA"/>
</dbReference>
<dbReference type="OrthoDB" id="29265at2157"/>
<dbReference type="AlphaFoldDB" id="E1QQX6"/>
<evidence type="ECO:0000259" key="1">
    <source>
        <dbReference type="Pfam" id="PF09651"/>
    </source>
</evidence>
<dbReference type="Pfam" id="PF09651">
    <property type="entry name" value="Cas_APE2256"/>
    <property type="match status" value="1"/>
</dbReference>
<dbReference type="Gene3D" id="3.40.50.10770">
    <property type="entry name" value="Hypothetical protein VC1899 like domain (Restriction endonuclease-like)"/>
    <property type="match status" value="1"/>
</dbReference>
<feature type="domain" description="CRISPR system ring nuclease SSO1393-like" evidence="1">
    <location>
        <begin position="65"/>
        <end position="198"/>
    </location>
</feature>
<evidence type="ECO:0000313" key="2">
    <source>
        <dbReference type="EMBL" id="ADN50546.1"/>
    </source>
</evidence>
<organism evidence="2 3">
    <name type="scientific">Vulcanisaeta distributa (strain DSM 14429 / JCM 11212 / NBRC 100878 / IC-017)</name>
    <dbReference type="NCBI Taxonomy" id="572478"/>
    <lineage>
        <taxon>Archaea</taxon>
        <taxon>Thermoproteota</taxon>
        <taxon>Thermoprotei</taxon>
        <taxon>Thermoproteales</taxon>
        <taxon>Thermoproteaceae</taxon>
        <taxon>Vulcanisaeta</taxon>
    </lineage>
</organism>
<dbReference type="InterPro" id="IPR013442">
    <property type="entry name" value="SSO1393-like"/>
</dbReference>
<proteinExistence type="predicted"/>
<name>E1QQX6_VULDI</name>
<dbReference type="KEGG" id="vdi:Vdis_1159"/>
<dbReference type="RefSeq" id="WP_013336271.1">
    <property type="nucleotide sequence ID" value="NC_014537.1"/>
</dbReference>
<dbReference type="Proteomes" id="UP000006681">
    <property type="component" value="Chromosome"/>
</dbReference>
<dbReference type="eggNOG" id="arCOG01935">
    <property type="taxonomic scope" value="Archaea"/>
</dbReference>
<reference evidence="2 3" key="1">
    <citation type="journal article" date="2010" name="Stand. Genomic Sci.">
        <title>Complete genome sequence of Vulcanisaeta distributa type strain (IC-017).</title>
        <authorList>
            <person name="Mavromatis K."/>
            <person name="Sikorski J."/>
            <person name="Pabst E."/>
            <person name="Teshima H."/>
            <person name="Lapidus A."/>
            <person name="Lucas S."/>
            <person name="Nolan M."/>
            <person name="Glavina Del Rio T."/>
            <person name="Cheng J.F."/>
            <person name="Bruce D."/>
            <person name="Goodwin L."/>
            <person name="Pitluck S."/>
            <person name="Liolios K."/>
            <person name="Ivanova N."/>
            <person name="Mikhailova N."/>
            <person name="Pati A."/>
            <person name="Chen A."/>
            <person name="Palaniappan K."/>
            <person name="Land M."/>
            <person name="Hauser L."/>
            <person name="Chang Y.J."/>
            <person name="Jeffries C.D."/>
            <person name="Rohde M."/>
            <person name="Spring S."/>
            <person name="Goker M."/>
            <person name="Wirth R."/>
            <person name="Woyke T."/>
            <person name="Bristow J."/>
            <person name="Eisen J.A."/>
            <person name="Markowitz V."/>
            <person name="Hugenholtz P."/>
            <person name="Klenk H.P."/>
            <person name="Kyrpides N.C."/>
        </authorList>
    </citation>
    <scope>NUCLEOTIDE SEQUENCE [LARGE SCALE GENOMIC DNA]</scope>
    <source>
        <strain evidence="3">DSM 14429 / JCM 11212 / NBRC 100878 / IC-017</strain>
    </source>
</reference>
<sequence length="260" mass="28274">MPAFLGVIVGLSLLENALVSSVVGDELVRRVLGGDREADSRLSRYLYNEGFINRLRDFACGDLVRCCAEGSSVVLLRRLLGGDVIRVKFYATDTASSQLCTVALVRCLTSKSRELGVEVDGYTRVQFFGTENFSDGLGNLVRALGSDLIDYISRGFDAYVSIAGGTKLESVMASMVAWLLGAKPIYVTVDGRLIVLPRMPLRVDDELVSKVLSGALGGLPRDLLSDLVRSGFLVRRGDSVELAPWFREFLNLTRRGTPGA</sequence>
<dbReference type="GeneID" id="9752091"/>
<protein>
    <submittedName>
        <fullName evidence="2">CRISPR-associated protein, APE2256 family</fullName>
    </submittedName>
</protein>
<keyword evidence="3" id="KW-1185">Reference proteome</keyword>
<evidence type="ECO:0000313" key="3">
    <source>
        <dbReference type="Proteomes" id="UP000006681"/>
    </source>
</evidence>